<gene>
    <name evidence="1" type="ORF">Oscil6304_1532</name>
</gene>
<protein>
    <submittedName>
        <fullName evidence="1">Uncharacterized protein</fullName>
    </submittedName>
</protein>
<accession>K9TED6</accession>
<dbReference type="KEGG" id="oac:Oscil6304_1532"/>
<organism evidence="1 2">
    <name type="scientific">Oscillatoria acuminata PCC 6304</name>
    <dbReference type="NCBI Taxonomy" id="56110"/>
    <lineage>
        <taxon>Bacteria</taxon>
        <taxon>Bacillati</taxon>
        <taxon>Cyanobacteriota</taxon>
        <taxon>Cyanophyceae</taxon>
        <taxon>Oscillatoriophycideae</taxon>
        <taxon>Oscillatoriales</taxon>
        <taxon>Oscillatoriaceae</taxon>
        <taxon>Oscillatoria</taxon>
    </lineage>
</organism>
<dbReference type="InParanoid" id="K9TED6"/>
<dbReference type="AlphaFoldDB" id="K9TED6"/>
<proteinExistence type="predicted"/>
<dbReference type="HOGENOM" id="CLU_2992330_0_0_3"/>
<dbReference type="STRING" id="56110.Oscil6304_1532"/>
<dbReference type="EMBL" id="CP003607">
    <property type="protein sequence ID" value="AFY81237.1"/>
    <property type="molecule type" value="Genomic_DNA"/>
</dbReference>
<evidence type="ECO:0000313" key="2">
    <source>
        <dbReference type="Proteomes" id="UP000010367"/>
    </source>
</evidence>
<reference evidence="1 2" key="1">
    <citation type="submission" date="2012-06" db="EMBL/GenBank/DDBJ databases">
        <title>Finished chromosome of genome of Oscillatoria acuminata PCC 6304.</title>
        <authorList>
            <consortium name="US DOE Joint Genome Institute"/>
            <person name="Gugger M."/>
            <person name="Coursin T."/>
            <person name="Rippka R."/>
            <person name="Tandeau De Marsac N."/>
            <person name="Huntemann M."/>
            <person name="Wei C.-L."/>
            <person name="Han J."/>
            <person name="Detter J.C."/>
            <person name="Han C."/>
            <person name="Tapia R."/>
            <person name="Davenport K."/>
            <person name="Daligault H."/>
            <person name="Erkkila T."/>
            <person name="Gu W."/>
            <person name="Munk A.C.C."/>
            <person name="Teshima H."/>
            <person name="Xu Y."/>
            <person name="Chain P."/>
            <person name="Chen A."/>
            <person name="Krypides N."/>
            <person name="Mavromatis K."/>
            <person name="Markowitz V."/>
            <person name="Szeto E."/>
            <person name="Ivanova N."/>
            <person name="Mikhailova N."/>
            <person name="Ovchinnikova G."/>
            <person name="Pagani I."/>
            <person name="Pati A."/>
            <person name="Goodwin L."/>
            <person name="Peters L."/>
            <person name="Pitluck S."/>
            <person name="Woyke T."/>
            <person name="Kerfeld C."/>
        </authorList>
    </citation>
    <scope>NUCLEOTIDE SEQUENCE [LARGE SCALE GENOMIC DNA]</scope>
    <source>
        <strain evidence="1 2">PCC 6304</strain>
    </source>
</reference>
<sequence>MSQNTPKLAWIVMSINAKGQEIIHAEVARRWEADNVLCAYRRLYPSRNLKLIYRPKI</sequence>
<name>K9TED6_9CYAN</name>
<keyword evidence="2" id="KW-1185">Reference proteome</keyword>
<dbReference type="Proteomes" id="UP000010367">
    <property type="component" value="Chromosome"/>
</dbReference>
<dbReference type="RefSeq" id="WP_015147884.1">
    <property type="nucleotide sequence ID" value="NC_019693.1"/>
</dbReference>
<evidence type="ECO:0000313" key="1">
    <source>
        <dbReference type="EMBL" id="AFY81237.1"/>
    </source>
</evidence>